<dbReference type="OrthoDB" id="14385at2"/>
<organism evidence="2 3">
    <name type="scientific">Desulfurobacterium indicum</name>
    <dbReference type="NCBI Taxonomy" id="1914305"/>
    <lineage>
        <taxon>Bacteria</taxon>
        <taxon>Pseudomonadati</taxon>
        <taxon>Aquificota</taxon>
        <taxon>Aquificia</taxon>
        <taxon>Desulfurobacteriales</taxon>
        <taxon>Desulfurobacteriaceae</taxon>
        <taxon>Desulfurobacterium</taxon>
    </lineage>
</organism>
<reference evidence="2 3" key="1">
    <citation type="submission" date="2016-10" db="EMBL/GenBank/DDBJ databases">
        <title>Genome sequence of a sulfur-reducing bacterium Desulfurobacterium indicum K6013.</title>
        <authorList>
            <person name="Cao J."/>
            <person name="Shao Z."/>
            <person name="Alain K."/>
            <person name="Jebbar M."/>
        </authorList>
    </citation>
    <scope>NUCLEOTIDE SEQUENCE [LARGE SCALE GENOMIC DNA]</scope>
    <source>
        <strain evidence="2 3">K6013</strain>
    </source>
</reference>
<keyword evidence="1" id="KW-0812">Transmembrane</keyword>
<protein>
    <submittedName>
        <fullName evidence="2">Uncharacterized protein</fullName>
    </submittedName>
</protein>
<feature type="transmembrane region" description="Helical" evidence="1">
    <location>
        <begin position="169"/>
        <end position="189"/>
    </location>
</feature>
<dbReference type="RefSeq" id="WP_076712369.1">
    <property type="nucleotide sequence ID" value="NZ_MOEN01000004.1"/>
</dbReference>
<sequence>MEKLLSSVIQGERKGDSTNELKGKKLKLKFLGYTEDGKAKILVGNKVIVAEVDVDDEFEPGQVLTFIIKSLAPKLELKLVEIDPEWAQKFILKSLLPFLDSESFRKVLSIYFEKHYLEIWNANKIDDKAFSSFLSSLFSYQTVSLLISMTKEFIAASEGKLSEEDYRKFLLSIMAFYFLPVGDIVLFPLRIKDTDVDVYFEKEEDGIKIEIEVSRGCVNNFV</sequence>
<keyword evidence="3" id="KW-1185">Reference proteome</keyword>
<dbReference type="EMBL" id="MOEN01000004">
    <property type="protein sequence ID" value="OMH41040.1"/>
    <property type="molecule type" value="Genomic_DNA"/>
</dbReference>
<dbReference type="Proteomes" id="UP000187408">
    <property type="component" value="Unassembled WGS sequence"/>
</dbReference>
<dbReference type="AlphaFoldDB" id="A0A1R1MMV0"/>
<proteinExistence type="predicted"/>
<evidence type="ECO:0000313" key="2">
    <source>
        <dbReference type="EMBL" id="OMH41040.1"/>
    </source>
</evidence>
<evidence type="ECO:0000256" key="1">
    <source>
        <dbReference type="SAM" id="Phobius"/>
    </source>
</evidence>
<dbReference type="STRING" id="1914305.BLW93_01595"/>
<gene>
    <name evidence="2" type="ORF">BLW93_01595</name>
</gene>
<name>A0A1R1MMV0_9BACT</name>
<accession>A0A1R1MMV0</accession>
<keyword evidence="1" id="KW-1133">Transmembrane helix</keyword>
<comment type="caution">
    <text evidence="2">The sequence shown here is derived from an EMBL/GenBank/DDBJ whole genome shotgun (WGS) entry which is preliminary data.</text>
</comment>
<evidence type="ECO:0000313" key="3">
    <source>
        <dbReference type="Proteomes" id="UP000187408"/>
    </source>
</evidence>
<keyword evidence="1" id="KW-0472">Membrane</keyword>